<keyword evidence="5" id="KW-1185">Reference proteome</keyword>
<keyword evidence="1" id="KW-0472">Membrane</keyword>
<dbReference type="NCBIfam" id="NF035944">
    <property type="entry name" value="PEPxxWA-CTERM"/>
    <property type="match status" value="1"/>
</dbReference>
<gene>
    <name evidence="4" type="ORF">HNP60_003041</name>
</gene>
<dbReference type="EMBL" id="JACHKA010000001">
    <property type="protein sequence ID" value="MBB5987067.1"/>
    <property type="molecule type" value="Genomic_DNA"/>
</dbReference>
<feature type="transmembrane region" description="Helical" evidence="1">
    <location>
        <begin position="147"/>
        <end position="163"/>
    </location>
</feature>
<reference evidence="4 5" key="1">
    <citation type="submission" date="2020-08" db="EMBL/GenBank/DDBJ databases">
        <title>Exploring microbial biodiversity for novel pathways involved in the catabolism of aromatic compounds derived from lignin.</title>
        <authorList>
            <person name="Elkins J."/>
        </authorList>
    </citation>
    <scope>NUCLEOTIDE SEQUENCE [LARGE SCALE GENOMIC DNA]</scope>
    <source>
        <strain evidence="4 5">B1D3A</strain>
    </source>
</reference>
<organism evidence="4 5">
    <name type="scientific">Sphingobium lignivorans</name>
    <dbReference type="NCBI Taxonomy" id="2735886"/>
    <lineage>
        <taxon>Bacteria</taxon>
        <taxon>Pseudomonadati</taxon>
        <taxon>Pseudomonadota</taxon>
        <taxon>Alphaproteobacteria</taxon>
        <taxon>Sphingomonadales</taxon>
        <taxon>Sphingomonadaceae</taxon>
        <taxon>Sphingobium</taxon>
    </lineage>
</organism>
<dbReference type="RefSeq" id="WP_260394932.1">
    <property type="nucleotide sequence ID" value="NZ_JACHKA010000001.1"/>
</dbReference>
<accession>A0ABR6NK85</accession>
<proteinExistence type="predicted"/>
<keyword evidence="2" id="KW-0732">Signal</keyword>
<sequence length="175" mass="17743">MKKVVFAAAAAMAALGLAPAANAAVVDPIDLSGGKVTDAFTGVVSGAGDFVDTFDFFLDTPSALTSSSITSILTTLKGAGDIDFTKVSFNGTILFDIYNNQFGGVDLATVAGVWLGAGAHTLVVEGTAFGAASYGGNINVSPVPEPATWAMMVAGIAAVGMTMRRRARNVRVAFS</sequence>
<feature type="chain" id="PRO_5047169623" evidence="2">
    <location>
        <begin position="24"/>
        <end position="175"/>
    </location>
</feature>
<keyword evidence="1" id="KW-0812">Transmembrane</keyword>
<dbReference type="NCBIfam" id="TIGR02595">
    <property type="entry name" value="PEP_CTERM"/>
    <property type="match status" value="1"/>
</dbReference>
<protein>
    <submittedName>
        <fullName evidence="4">Opacity protein-like surface antigen</fullName>
    </submittedName>
</protein>
<evidence type="ECO:0000256" key="2">
    <source>
        <dbReference type="SAM" id="SignalP"/>
    </source>
</evidence>
<evidence type="ECO:0000259" key="3">
    <source>
        <dbReference type="Pfam" id="PF07589"/>
    </source>
</evidence>
<dbReference type="NCBIfam" id="NF038126">
    <property type="entry name" value="PEP_CTERM_FxDxF"/>
    <property type="match status" value="1"/>
</dbReference>
<keyword evidence="1" id="KW-1133">Transmembrane helix</keyword>
<name>A0ABR6NK85_9SPHN</name>
<comment type="caution">
    <text evidence="4">The sequence shown here is derived from an EMBL/GenBank/DDBJ whole genome shotgun (WGS) entry which is preliminary data.</text>
</comment>
<evidence type="ECO:0000256" key="1">
    <source>
        <dbReference type="SAM" id="Phobius"/>
    </source>
</evidence>
<dbReference type="Pfam" id="PF07589">
    <property type="entry name" value="PEP-CTERM"/>
    <property type="match status" value="1"/>
</dbReference>
<dbReference type="InterPro" id="IPR013424">
    <property type="entry name" value="Ice-binding_C"/>
</dbReference>
<dbReference type="Proteomes" id="UP001138540">
    <property type="component" value="Unassembled WGS sequence"/>
</dbReference>
<feature type="signal peptide" evidence="2">
    <location>
        <begin position="1"/>
        <end position="23"/>
    </location>
</feature>
<evidence type="ECO:0000313" key="4">
    <source>
        <dbReference type="EMBL" id="MBB5987067.1"/>
    </source>
</evidence>
<feature type="domain" description="Ice-binding protein C-terminal" evidence="3">
    <location>
        <begin position="142"/>
        <end position="166"/>
    </location>
</feature>
<evidence type="ECO:0000313" key="5">
    <source>
        <dbReference type="Proteomes" id="UP001138540"/>
    </source>
</evidence>